<keyword evidence="8 11" id="KW-0406">Ion transport</keyword>
<evidence type="ECO:0000256" key="1">
    <source>
        <dbReference type="ARBA" id="ARBA00004141"/>
    </source>
</evidence>
<feature type="transmembrane region" description="Helical" evidence="11">
    <location>
        <begin position="192"/>
        <end position="212"/>
    </location>
</feature>
<evidence type="ECO:0000256" key="10">
    <source>
        <dbReference type="ARBA" id="ARBA00023310"/>
    </source>
</evidence>
<dbReference type="PANTHER" id="PTHR42823">
    <property type="entry name" value="ATP SYNTHASE SUBUNIT A, CHLOROPLASTIC"/>
    <property type="match status" value="1"/>
</dbReference>
<evidence type="ECO:0000256" key="11">
    <source>
        <dbReference type="HAMAP-Rule" id="MF_01393"/>
    </source>
</evidence>
<evidence type="ECO:0000313" key="14">
    <source>
        <dbReference type="Proteomes" id="UP000319296"/>
    </source>
</evidence>
<evidence type="ECO:0000256" key="6">
    <source>
        <dbReference type="ARBA" id="ARBA00022781"/>
    </source>
</evidence>
<keyword evidence="11" id="KW-1003">Cell membrane</keyword>
<accession>A0A519BKQ4</accession>
<dbReference type="GO" id="GO:0042777">
    <property type="term" value="P:proton motive force-driven plasma membrane ATP synthesis"/>
    <property type="evidence" value="ECO:0007669"/>
    <property type="project" value="TreeGrafter"/>
</dbReference>
<dbReference type="NCBIfam" id="TIGR01131">
    <property type="entry name" value="ATP_synt_6_or_A"/>
    <property type="match status" value="1"/>
</dbReference>
<comment type="caution">
    <text evidence="13">The sequence shown here is derived from an EMBL/GenBank/DDBJ whole genome shotgun (WGS) entry which is preliminary data.</text>
</comment>
<dbReference type="CDD" id="cd00310">
    <property type="entry name" value="ATP-synt_Fo_a_6"/>
    <property type="match status" value="1"/>
</dbReference>
<reference evidence="13 14" key="1">
    <citation type="journal article" date="2019" name="ISME J.">
        <title>Insights into ecological role of a new deltaproteobacterial order Candidatus Acidulodesulfobacterales by metagenomics and metatranscriptomics.</title>
        <authorList>
            <person name="Tan S."/>
            <person name="Liu J."/>
            <person name="Fang Y."/>
            <person name="Hedlund B.P."/>
            <person name="Lian Z.H."/>
            <person name="Huang L.Y."/>
            <person name="Li J.T."/>
            <person name="Huang L.N."/>
            <person name="Li W.J."/>
            <person name="Jiang H.C."/>
            <person name="Dong H.L."/>
            <person name="Shu W.S."/>
        </authorList>
    </citation>
    <scope>NUCLEOTIDE SEQUENCE [LARGE SCALE GENOMIC DNA]</scope>
    <source>
        <strain evidence="13">AP1</strain>
    </source>
</reference>
<comment type="function">
    <text evidence="11 12">Key component of the proton channel; it plays a direct role in the translocation of protons across the membrane.</text>
</comment>
<evidence type="ECO:0000256" key="3">
    <source>
        <dbReference type="ARBA" id="ARBA00022448"/>
    </source>
</evidence>
<dbReference type="InterPro" id="IPR023011">
    <property type="entry name" value="ATP_synth_F0_asu_AS"/>
</dbReference>
<keyword evidence="9 11" id="KW-0472">Membrane</keyword>
<evidence type="ECO:0000256" key="12">
    <source>
        <dbReference type="RuleBase" id="RU000483"/>
    </source>
</evidence>
<dbReference type="InterPro" id="IPR035908">
    <property type="entry name" value="F0_ATP_A_sf"/>
</dbReference>
<sequence>MLTAPILINIPGIPIYWTMTIITMIIVLSLSFIIGKSLKIVPGAVQSFAELIIIMTEYFLKEIIGDEGAIYLPLIASFAVFILFSNLIGSIPGFTSPTETIDTTAALALIVFVLSHFVGLKKHKVKYLKKFLGPLIVLAPIMIIIEVMSALSRPFSHALRLFANIFAEGFMVTVLLFLLPWVIPAIMMYMQIFTDFMQAFVFYLLAIIYIALSLESEEMGEGENAL</sequence>
<evidence type="ECO:0000256" key="4">
    <source>
        <dbReference type="ARBA" id="ARBA00022547"/>
    </source>
</evidence>
<evidence type="ECO:0000313" key="13">
    <source>
        <dbReference type="EMBL" id="RZD17851.1"/>
    </source>
</evidence>
<dbReference type="Pfam" id="PF00119">
    <property type="entry name" value="ATP-synt_A"/>
    <property type="match status" value="1"/>
</dbReference>
<keyword evidence="6 11" id="KW-0375">Hydrogen ion transport</keyword>
<dbReference type="AlphaFoldDB" id="A0A519BKQ4"/>
<feature type="transmembrane region" description="Helical" evidence="11">
    <location>
        <begin position="69"/>
        <end position="88"/>
    </location>
</feature>
<keyword evidence="10 11" id="KW-0066">ATP synthesis</keyword>
<evidence type="ECO:0000256" key="7">
    <source>
        <dbReference type="ARBA" id="ARBA00022989"/>
    </source>
</evidence>
<feature type="transmembrane region" description="Helical" evidence="11">
    <location>
        <begin position="12"/>
        <end position="34"/>
    </location>
</feature>
<dbReference type="PANTHER" id="PTHR42823:SF3">
    <property type="entry name" value="ATP SYNTHASE SUBUNIT A, CHLOROPLASTIC"/>
    <property type="match status" value="1"/>
</dbReference>
<evidence type="ECO:0000256" key="5">
    <source>
        <dbReference type="ARBA" id="ARBA00022692"/>
    </source>
</evidence>
<gene>
    <name evidence="11 13" type="primary">atpB</name>
    <name evidence="13" type="ORF">EVG15_08965</name>
</gene>
<dbReference type="Proteomes" id="UP000319296">
    <property type="component" value="Unassembled WGS sequence"/>
</dbReference>
<proteinExistence type="inferred from homology"/>
<keyword evidence="3 11" id="KW-0813">Transport</keyword>
<keyword evidence="5 11" id="KW-0812">Transmembrane</keyword>
<dbReference type="GO" id="GO:0005886">
    <property type="term" value="C:plasma membrane"/>
    <property type="evidence" value="ECO:0007669"/>
    <property type="project" value="UniProtKB-SubCell"/>
</dbReference>
<comment type="similarity">
    <text evidence="2 11 12">Belongs to the ATPase A chain family.</text>
</comment>
<dbReference type="GO" id="GO:0045259">
    <property type="term" value="C:proton-transporting ATP synthase complex"/>
    <property type="evidence" value="ECO:0007669"/>
    <property type="project" value="UniProtKB-KW"/>
</dbReference>
<name>A0A519BKQ4_9DELT</name>
<evidence type="ECO:0000256" key="9">
    <source>
        <dbReference type="ARBA" id="ARBA00023136"/>
    </source>
</evidence>
<dbReference type="SUPFAM" id="SSF81336">
    <property type="entry name" value="F1F0 ATP synthase subunit A"/>
    <property type="match status" value="1"/>
</dbReference>
<dbReference type="HAMAP" id="MF_01393">
    <property type="entry name" value="ATP_synth_a_bact"/>
    <property type="match status" value="1"/>
</dbReference>
<dbReference type="PRINTS" id="PR00123">
    <property type="entry name" value="ATPASEA"/>
</dbReference>
<comment type="subcellular location">
    <subcellularLocation>
        <location evidence="11 12">Cell membrane</location>
        <topology evidence="11 12">Multi-pass membrane protein</topology>
    </subcellularLocation>
    <subcellularLocation>
        <location evidence="1">Membrane</location>
        <topology evidence="1">Multi-pass membrane protein</topology>
    </subcellularLocation>
</comment>
<evidence type="ECO:0000256" key="8">
    <source>
        <dbReference type="ARBA" id="ARBA00023065"/>
    </source>
</evidence>
<organism evidence="13 14">
    <name type="scientific">Candidatus Acididesulfobacter diazotrophicus</name>
    <dbReference type="NCBI Taxonomy" id="2597226"/>
    <lineage>
        <taxon>Bacteria</taxon>
        <taxon>Deltaproteobacteria</taxon>
        <taxon>Candidatus Acidulodesulfobacterales</taxon>
        <taxon>Candidatus Acididesulfobacter</taxon>
    </lineage>
</organism>
<keyword evidence="4 11" id="KW-0138">CF(0)</keyword>
<evidence type="ECO:0000256" key="2">
    <source>
        <dbReference type="ARBA" id="ARBA00006810"/>
    </source>
</evidence>
<dbReference type="GO" id="GO:0046933">
    <property type="term" value="F:proton-transporting ATP synthase activity, rotational mechanism"/>
    <property type="evidence" value="ECO:0007669"/>
    <property type="project" value="UniProtKB-UniRule"/>
</dbReference>
<keyword evidence="7 11" id="KW-1133">Transmembrane helix</keyword>
<feature type="transmembrane region" description="Helical" evidence="11">
    <location>
        <begin position="131"/>
        <end position="152"/>
    </location>
</feature>
<feature type="transmembrane region" description="Helical" evidence="11">
    <location>
        <begin position="158"/>
        <end position="180"/>
    </location>
</feature>
<dbReference type="Gene3D" id="1.20.120.220">
    <property type="entry name" value="ATP synthase, F0 complex, subunit A"/>
    <property type="match status" value="1"/>
</dbReference>
<dbReference type="PROSITE" id="PS00449">
    <property type="entry name" value="ATPASE_A"/>
    <property type="match status" value="1"/>
</dbReference>
<dbReference type="InterPro" id="IPR045082">
    <property type="entry name" value="ATP_syn_F0_a_bact/chloroplast"/>
</dbReference>
<feature type="transmembrane region" description="Helical" evidence="11">
    <location>
        <begin position="100"/>
        <end position="119"/>
    </location>
</feature>
<dbReference type="EMBL" id="SGBB01000020">
    <property type="protein sequence ID" value="RZD17851.1"/>
    <property type="molecule type" value="Genomic_DNA"/>
</dbReference>
<protein>
    <recommendedName>
        <fullName evidence="11 12">ATP synthase subunit a</fullName>
    </recommendedName>
    <alternativeName>
        <fullName evidence="11">ATP synthase F0 sector subunit a</fullName>
    </alternativeName>
    <alternativeName>
        <fullName evidence="11">F-ATPase subunit 6</fullName>
    </alternativeName>
</protein>
<dbReference type="InterPro" id="IPR000568">
    <property type="entry name" value="ATP_synth_F0_asu"/>
</dbReference>